<dbReference type="EMBL" id="CAJVPV010007402">
    <property type="protein sequence ID" value="CAG8618431.1"/>
    <property type="molecule type" value="Genomic_DNA"/>
</dbReference>
<protein>
    <submittedName>
        <fullName evidence="1">7012_t:CDS:1</fullName>
    </submittedName>
</protein>
<dbReference type="Pfam" id="PF14868">
    <property type="entry name" value="DUF4487"/>
    <property type="match status" value="1"/>
</dbReference>
<dbReference type="PANTHER" id="PTHR16071">
    <property type="entry name" value="CHROMOSOME 1 OPEN READING FRAME 112"/>
    <property type="match status" value="1"/>
</dbReference>
<reference evidence="1" key="1">
    <citation type="submission" date="2021-06" db="EMBL/GenBank/DDBJ databases">
        <authorList>
            <person name="Kallberg Y."/>
            <person name="Tangrot J."/>
            <person name="Rosling A."/>
        </authorList>
    </citation>
    <scope>NUCLEOTIDE SEQUENCE</scope>
    <source>
        <strain evidence="1">CL551</strain>
    </source>
</reference>
<dbReference type="PANTHER" id="PTHR16071:SF2">
    <property type="entry name" value="FIGNL1-INTERACTING REGULATOR OF RECOMBINATION AND MITOSIS"/>
    <property type="match status" value="1"/>
</dbReference>
<dbReference type="AlphaFoldDB" id="A0A9N9GNF6"/>
<proteinExistence type="predicted"/>
<keyword evidence="2" id="KW-1185">Reference proteome</keyword>
<accession>A0A9N9GNF6</accession>
<dbReference type="InterPro" id="IPR027902">
    <property type="entry name" value="DUF4487"/>
</dbReference>
<organism evidence="1 2">
    <name type="scientific">Acaulospora morrowiae</name>
    <dbReference type="NCBI Taxonomy" id="94023"/>
    <lineage>
        <taxon>Eukaryota</taxon>
        <taxon>Fungi</taxon>
        <taxon>Fungi incertae sedis</taxon>
        <taxon>Mucoromycota</taxon>
        <taxon>Glomeromycotina</taxon>
        <taxon>Glomeromycetes</taxon>
        <taxon>Diversisporales</taxon>
        <taxon>Acaulosporaceae</taxon>
        <taxon>Acaulospora</taxon>
    </lineage>
</organism>
<dbReference type="OrthoDB" id="2400174at2759"/>
<sequence>MLSHALETFESHLQADELQQDDLIQIIQEIEEIITDNNFEDSLLPQTLILLTISYKHFDVIKHFESRAVDCFREILRFKGQEIMKSMELFALGLQAVQSISENVETTLCEIVDDVSGTPTIIQIHVSCFHLLGEALQTLRNKVTSDGGDTFPLIEFLVKQKEHGLSAFSSVCSCVLKTCYCALTITKVPVVINRFSKNCELRQLISTWCKRAHEVLGDFLKFVDEHLLVLDSDELDLDETIAFGISDVCNGLIPIAEASATDYPTLTLTWKYLVRLSVKHQSDVFKRTLKLDSIILILCRGVSENYARLIKFVMFKKSVKQTPSDGKQFDKMLTIVRFYIAHLLSIVKAHAEVIAWDANPIIIQTLRTTLTFLVSKMSPVCGMPTYFSNLLQGRVLLVVNNVFLALIINDSITNDDYRYKMIFNFFNFDLDSVNRNHSSLLGDIKIDEFKFARIHFLLVIFANFDDIPISLHSKLFSDPTKSQTFCLLRLFFDTLDDYPECFLFTLIDAPNAESFAAPSIVGSNLAPLEDSFYMHVVITFCTFVKMLSPLLFTLCEHYMLEFLLISRSTTTCALIIDSWCCVGKSLANCELYHQVQLILEIISKLPNTPSVRCRLQRLSKRLIQFLDSEQVAKASEQFLFSLPDGGKAALVSGVTKVQIKMSGYAQICSWINFYVQNVRNLSADGLFALHFVILHVKNILLTRNDIQLNPFNLVHMTLGFLKNCIYSLNDLQPSSSEFRKVFTTVESVFCLLTDTRSLSIEEAREILRTTDLWISSPHLKRFMCFFGVYNFIVDYADTLLQSSDKQSLISIFEESLQSADWLKNHEATALIANLEIIQLVVSERHESIKRFTNHSPSHFDNEPVTESDFWKFNDNGEVDEWNKLLPMKDLLNDELMSLSRILYLTSCKVDKGKESVMQEQDCLNGACLVQNFIRECHQMAITPEIRNVLSNLRDLLNNFFDKE</sequence>
<evidence type="ECO:0000313" key="2">
    <source>
        <dbReference type="Proteomes" id="UP000789342"/>
    </source>
</evidence>
<gene>
    <name evidence="1" type="ORF">AMORRO_LOCUS8550</name>
</gene>
<evidence type="ECO:0000313" key="1">
    <source>
        <dbReference type="EMBL" id="CAG8618431.1"/>
    </source>
</evidence>
<name>A0A9N9GNF6_9GLOM</name>
<dbReference type="Proteomes" id="UP000789342">
    <property type="component" value="Unassembled WGS sequence"/>
</dbReference>
<comment type="caution">
    <text evidence="1">The sequence shown here is derived from an EMBL/GenBank/DDBJ whole genome shotgun (WGS) entry which is preliminary data.</text>
</comment>